<evidence type="ECO:0000313" key="7">
    <source>
        <dbReference type="EMBL" id="KAF9521962.1"/>
    </source>
</evidence>
<name>A0A9P6E3R7_9AGAR</name>
<dbReference type="Proteomes" id="UP000807306">
    <property type="component" value="Unassembled WGS sequence"/>
</dbReference>
<keyword evidence="5" id="KW-0804">Transcription</keyword>
<dbReference type="PANTHER" id="PTHR45747:SF4">
    <property type="entry name" value="HISTONE-LYSINE N-METHYLTRANSFERASE E(Z)"/>
    <property type="match status" value="1"/>
</dbReference>
<dbReference type="InterPro" id="IPR026489">
    <property type="entry name" value="CXC_dom"/>
</dbReference>
<evidence type="ECO:0000259" key="6">
    <source>
        <dbReference type="PROSITE" id="PS51633"/>
    </source>
</evidence>
<keyword evidence="2" id="KW-0808">Transferase</keyword>
<dbReference type="InterPro" id="IPR045318">
    <property type="entry name" value="EZH1/2-like"/>
</dbReference>
<protein>
    <recommendedName>
        <fullName evidence="6">CXC domain-containing protein</fullName>
    </recommendedName>
</protein>
<dbReference type="OrthoDB" id="6141102at2759"/>
<gene>
    <name evidence="7" type="ORF">CPB83DRAFT_152007</name>
</gene>
<dbReference type="EMBL" id="MU157970">
    <property type="protein sequence ID" value="KAF9521962.1"/>
    <property type="molecule type" value="Genomic_DNA"/>
</dbReference>
<feature type="domain" description="CXC" evidence="6">
    <location>
        <begin position="223"/>
        <end position="311"/>
    </location>
</feature>
<keyword evidence="1" id="KW-0489">Methyltransferase</keyword>
<dbReference type="PROSITE" id="PS51633">
    <property type="entry name" value="CXC"/>
    <property type="match status" value="1"/>
</dbReference>
<organism evidence="7 8">
    <name type="scientific">Crepidotus variabilis</name>
    <dbReference type="NCBI Taxonomy" id="179855"/>
    <lineage>
        <taxon>Eukaryota</taxon>
        <taxon>Fungi</taxon>
        <taxon>Dikarya</taxon>
        <taxon>Basidiomycota</taxon>
        <taxon>Agaricomycotina</taxon>
        <taxon>Agaricomycetes</taxon>
        <taxon>Agaricomycetidae</taxon>
        <taxon>Agaricales</taxon>
        <taxon>Agaricineae</taxon>
        <taxon>Crepidotaceae</taxon>
        <taxon>Crepidotus</taxon>
    </lineage>
</organism>
<evidence type="ECO:0000256" key="4">
    <source>
        <dbReference type="ARBA" id="ARBA00023015"/>
    </source>
</evidence>
<sequence>MTLTIFRFFHSRTIQDIPLTQTLRNTPTCVVEVVAFATVRKLIANNGVTFEDIDATKAFLSPSRRLVDLHKKSDLPQWPALKEALSIQIPRQEFTPKALHADFLELFCNNRNCVISFCSTHEHTSSPRPRAPKIPYSKLGDTTSRPCGNRCFLEPSSSVDLLVHGTAWDSNDIELLHCILKFSPDILPCDLAMICRKPCREVHRQRAELRSSVADLPVDKHRNRSNNLPRDFEEDSTVFTPPLPCQHQGPCNNRTACACYKNKARCHTRCGCTKTCPRRWKGCSCAKRRAGATVGVCRTNHCSCFREKLQV</sequence>
<keyword evidence="8" id="KW-1185">Reference proteome</keyword>
<dbReference type="InterPro" id="IPR046341">
    <property type="entry name" value="SET_dom_sf"/>
</dbReference>
<dbReference type="GO" id="GO:0003682">
    <property type="term" value="F:chromatin binding"/>
    <property type="evidence" value="ECO:0007669"/>
    <property type="project" value="TreeGrafter"/>
</dbReference>
<dbReference type="GO" id="GO:0031507">
    <property type="term" value="P:heterochromatin formation"/>
    <property type="evidence" value="ECO:0007669"/>
    <property type="project" value="TreeGrafter"/>
</dbReference>
<keyword evidence="4" id="KW-0805">Transcription regulation</keyword>
<evidence type="ECO:0000256" key="1">
    <source>
        <dbReference type="ARBA" id="ARBA00022603"/>
    </source>
</evidence>
<evidence type="ECO:0000256" key="5">
    <source>
        <dbReference type="ARBA" id="ARBA00023163"/>
    </source>
</evidence>
<dbReference type="PANTHER" id="PTHR45747">
    <property type="entry name" value="HISTONE-LYSINE N-METHYLTRANSFERASE E(Z)"/>
    <property type="match status" value="1"/>
</dbReference>
<proteinExistence type="predicted"/>
<evidence type="ECO:0000256" key="3">
    <source>
        <dbReference type="ARBA" id="ARBA00022691"/>
    </source>
</evidence>
<keyword evidence="3" id="KW-0949">S-adenosyl-L-methionine</keyword>
<dbReference type="Gene3D" id="2.170.270.10">
    <property type="entry name" value="SET domain"/>
    <property type="match status" value="1"/>
</dbReference>
<dbReference type="AlphaFoldDB" id="A0A9P6E3R7"/>
<reference evidence="7" key="1">
    <citation type="submission" date="2020-11" db="EMBL/GenBank/DDBJ databases">
        <authorList>
            <consortium name="DOE Joint Genome Institute"/>
            <person name="Ahrendt S."/>
            <person name="Riley R."/>
            <person name="Andreopoulos W."/>
            <person name="Labutti K."/>
            <person name="Pangilinan J."/>
            <person name="Ruiz-Duenas F.J."/>
            <person name="Barrasa J.M."/>
            <person name="Sanchez-Garcia M."/>
            <person name="Camarero S."/>
            <person name="Miyauchi S."/>
            <person name="Serrano A."/>
            <person name="Linde D."/>
            <person name="Babiker R."/>
            <person name="Drula E."/>
            <person name="Ayuso-Fernandez I."/>
            <person name="Pacheco R."/>
            <person name="Padilla G."/>
            <person name="Ferreira P."/>
            <person name="Barriuso J."/>
            <person name="Kellner H."/>
            <person name="Castanera R."/>
            <person name="Alfaro M."/>
            <person name="Ramirez L."/>
            <person name="Pisabarro A.G."/>
            <person name="Kuo A."/>
            <person name="Tritt A."/>
            <person name="Lipzen A."/>
            <person name="He G."/>
            <person name="Yan M."/>
            <person name="Ng V."/>
            <person name="Cullen D."/>
            <person name="Martin F."/>
            <person name="Rosso M.-N."/>
            <person name="Henrissat B."/>
            <person name="Hibbett D."/>
            <person name="Martinez A.T."/>
            <person name="Grigoriev I.V."/>
        </authorList>
    </citation>
    <scope>NUCLEOTIDE SEQUENCE</scope>
    <source>
        <strain evidence="7">CBS 506.95</strain>
    </source>
</reference>
<evidence type="ECO:0000256" key="2">
    <source>
        <dbReference type="ARBA" id="ARBA00022679"/>
    </source>
</evidence>
<comment type="caution">
    <text evidence="7">The sequence shown here is derived from an EMBL/GenBank/DDBJ whole genome shotgun (WGS) entry which is preliminary data.</text>
</comment>
<dbReference type="GO" id="GO:0005634">
    <property type="term" value="C:nucleus"/>
    <property type="evidence" value="ECO:0007669"/>
    <property type="project" value="TreeGrafter"/>
</dbReference>
<accession>A0A9P6E3R7</accession>
<dbReference type="GO" id="GO:0032259">
    <property type="term" value="P:methylation"/>
    <property type="evidence" value="ECO:0007669"/>
    <property type="project" value="UniProtKB-KW"/>
</dbReference>
<evidence type="ECO:0000313" key="8">
    <source>
        <dbReference type="Proteomes" id="UP000807306"/>
    </source>
</evidence>
<dbReference type="GO" id="GO:0046976">
    <property type="term" value="F:histone H3K27 methyltransferase activity"/>
    <property type="evidence" value="ECO:0007669"/>
    <property type="project" value="TreeGrafter"/>
</dbReference>